<dbReference type="VEuPathDB" id="FungiDB:JI435_054000"/>
<reference evidence="2" key="1">
    <citation type="journal article" date="2007" name="Plant Cell">
        <title>Dothideomycete-plant interactions illuminated by genome sequencing and EST analysis of the wheat pathogen Stagonospora nodorum.</title>
        <authorList>
            <person name="Hane J.K."/>
            <person name="Lowe R.G."/>
            <person name="Solomon P.S."/>
            <person name="Tan K.C."/>
            <person name="Schoch C.L."/>
            <person name="Spatafora J.W."/>
            <person name="Crous P.W."/>
            <person name="Kodira C."/>
            <person name="Birren B.W."/>
            <person name="Galagan J.E."/>
            <person name="Torriani S.F."/>
            <person name="McDonald B.A."/>
            <person name="Oliver R.P."/>
        </authorList>
    </citation>
    <scope>NUCLEOTIDE SEQUENCE [LARGE SCALE GENOMIC DNA]</scope>
    <source>
        <strain evidence="2">SN15 / ATCC MYA-4574 / FGSC 10173</strain>
    </source>
</reference>
<dbReference type="InParanoid" id="Q0US64"/>
<dbReference type="Proteomes" id="UP000001055">
    <property type="component" value="Unassembled WGS sequence"/>
</dbReference>
<name>Q0US64_PHANO</name>
<sequence>MTQRPPNRLYTSKQRTATVEFDMLCNDIHETFDVLHLLLEAYVPSLASLFRFPGHFAGVSNSLCPGIKPEQPSDLIWPDDGSCAYYYGEEPLIWDNASNFSDYTEAAINMLPLPTDTKYLVRQGAIDRLVWYKNWMFINHVEESDYYHDHISTTAIETLYRNTKPGDLLRELLSEGYHDYGDQRDAALRQLPKDLLVDILRKAWDKKCESYGPWRNPCKYHGHPGPVVPHCAH</sequence>
<evidence type="ECO:0000313" key="2">
    <source>
        <dbReference type="Proteomes" id="UP000001055"/>
    </source>
</evidence>
<protein>
    <submittedName>
        <fullName evidence="1">Uncharacterized protein</fullName>
    </submittedName>
</protein>
<dbReference type="AlphaFoldDB" id="Q0US64"/>
<dbReference type="RefSeq" id="XP_001795806.1">
    <property type="nucleotide sequence ID" value="XM_001795754.1"/>
</dbReference>
<dbReference type="KEGG" id="pno:SNOG_05400"/>
<proteinExistence type="predicted"/>
<dbReference type="EMBL" id="CH445331">
    <property type="protein sequence ID" value="EAT87791.1"/>
    <property type="molecule type" value="Genomic_DNA"/>
</dbReference>
<accession>Q0US64</accession>
<dbReference type="GeneID" id="5972681"/>
<evidence type="ECO:0000313" key="1">
    <source>
        <dbReference type="EMBL" id="EAT87791.1"/>
    </source>
</evidence>
<dbReference type="HOGENOM" id="CLU_1190268_0_0_1"/>
<organism evidence="1 2">
    <name type="scientific">Phaeosphaeria nodorum (strain SN15 / ATCC MYA-4574 / FGSC 10173)</name>
    <name type="common">Glume blotch fungus</name>
    <name type="synonym">Parastagonospora nodorum</name>
    <dbReference type="NCBI Taxonomy" id="321614"/>
    <lineage>
        <taxon>Eukaryota</taxon>
        <taxon>Fungi</taxon>
        <taxon>Dikarya</taxon>
        <taxon>Ascomycota</taxon>
        <taxon>Pezizomycotina</taxon>
        <taxon>Dothideomycetes</taxon>
        <taxon>Pleosporomycetidae</taxon>
        <taxon>Pleosporales</taxon>
        <taxon>Pleosporineae</taxon>
        <taxon>Phaeosphaeriaceae</taxon>
        <taxon>Parastagonospora</taxon>
    </lineage>
</organism>
<dbReference type="VEuPathDB" id="FungiDB:JI435_418000"/>
<gene>
    <name evidence="1" type="ORF">SNOG_05400</name>
</gene>